<evidence type="ECO:0000256" key="1">
    <source>
        <dbReference type="ARBA" id="ARBA00022517"/>
    </source>
</evidence>
<evidence type="ECO:0000256" key="2">
    <source>
        <dbReference type="ARBA" id="ARBA00022670"/>
    </source>
</evidence>
<dbReference type="GO" id="GO:0008234">
    <property type="term" value="F:cysteine-type peptidase activity"/>
    <property type="evidence" value="ECO:0007669"/>
    <property type="project" value="UniProtKB-KW"/>
</dbReference>
<proteinExistence type="inferred from homology"/>
<dbReference type="CDD" id="cd16332">
    <property type="entry name" value="Prp-like"/>
    <property type="match status" value="1"/>
</dbReference>
<gene>
    <name evidence="7" type="ordered locus">Slip_0706</name>
</gene>
<dbReference type="OrthoDB" id="48998at2"/>
<organism evidence="7 8">
    <name type="scientific">Syntrophothermus lipocalidus (strain DSM 12680 / TGB-C1)</name>
    <dbReference type="NCBI Taxonomy" id="643648"/>
    <lineage>
        <taxon>Bacteria</taxon>
        <taxon>Bacillati</taxon>
        <taxon>Bacillota</taxon>
        <taxon>Clostridia</taxon>
        <taxon>Eubacteriales</taxon>
        <taxon>Syntrophomonadaceae</taxon>
        <taxon>Syntrophothermus</taxon>
    </lineage>
</organism>
<keyword evidence="2" id="KW-0645">Protease</keyword>
<sequence length="116" mass="12533">MVTVKLFRDSKGQITGFEVRGHAGFAPEGQDIVCAGVSMVAQTAVIGLIRHLSIRPRFEKERGFLICSLPAGLAGSEMEKAQVILTTLEEGLVALETSYPEYVRVVRQGGVNSVQD</sequence>
<dbReference type="Gene3D" id="3.30.70.1490">
    <property type="entry name" value="Cysteine protease Prp"/>
    <property type="match status" value="1"/>
</dbReference>
<evidence type="ECO:0000256" key="5">
    <source>
        <dbReference type="ARBA" id="ARBA00044503"/>
    </source>
</evidence>
<dbReference type="AlphaFoldDB" id="D7CLA1"/>
<dbReference type="EMBL" id="CP002048">
    <property type="protein sequence ID" value="ADI01486.1"/>
    <property type="molecule type" value="Genomic_DNA"/>
</dbReference>
<evidence type="ECO:0000256" key="4">
    <source>
        <dbReference type="ARBA" id="ARBA00022807"/>
    </source>
</evidence>
<reference evidence="7 8" key="2">
    <citation type="journal article" date="2010" name="Stand. Genomic Sci.">
        <title>Complete genome sequence of Syntrophothermus lipocalidus type strain (TGB-C1).</title>
        <authorList>
            <person name="Djao O.D."/>
            <person name="Zhang X."/>
            <person name="Lucas S."/>
            <person name="Lapidus A."/>
            <person name="Del Rio T.G."/>
            <person name="Nolan M."/>
            <person name="Tice H."/>
            <person name="Cheng J.F."/>
            <person name="Han C."/>
            <person name="Tapia R."/>
            <person name="Goodwin L."/>
            <person name="Pitluck S."/>
            <person name="Liolios K."/>
            <person name="Ivanova N."/>
            <person name="Mavromatis K."/>
            <person name="Mikhailova N."/>
            <person name="Ovchinnikova G."/>
            <person name="Pati A."/>
            <person name="Brambilla E."/>
            <person name="Chen A."/>
            <person name="Palaniappan K."/>
            <person name="Land M."/>
            <person name="Hauser L."/>
            <person name="Chang Y.J."/>
            <person name="Jeffries C.D."/>
            <person name="Rohde M."/>
            <person name="Sikorski J."/>
            <person name="Spring S."/>
            <person name="Goker M."/>
            <person name="Detter J.C."/>
            <person name="Woyke T."/>
            <person name="Bristow J."/>
            <person name="Eisen J.A."/>
            <person name="Markowitz V."/>
            <person name="Hugenholtz P."/>
            <person name="Kyrpides N.C."/>
            <person name="Klenk H.P."/>
        </authorList>
    </citation>
    <scope>NUCLEOTIDE SEQUENCE [LARGE SCALE GENOMIC DNA]</scope>
    <source>
        <strain evidence="8">DSM 12680 / TGB-C1</strain>
    </source>
</reference>
<keyword evidence="3" id="KW-0378">Hydrolase</keyword>
<reference evidence="8" key="1">
    <citation type="journal article" date="2010" name="Stand. Genomic Sci.">
        <title>Complete genome sequence of Syntrophothermus lipocalidus type strain (TGB-C1T).</title>
        <authorList>
            <consortium name="US DOE Joint Genome Institute (JGI-PGF)"/>
            <person name="Djao O."/>
            <person name="Zhang X."/>
            <person name="Lucas S."/>
            <person name="Lapidus A."/>
            <person name="Glavina Del Rio T."/>
            <person name="Nolan M."/>
            <person name="Tice H."/>
            <person name="Cheng J."/>
            <person name="Han C."/>
            <person name="Tapia R."/>
            <person name="Goodwin L."/>
            <person name="Pitluck S."/>
            <person name="Liolios K."/>
            <person name="Ivanova N."/>
            <person name="Mavromatis K."/>
            <person name="Mikhailova N."/>
            <person name="Ovchinnikova G."/>
            <person name="Pati A."/>
            <person name="Brambilla E."/>
            <person name="Chen A."/>
            <person name="Palaniappan K."/>
            <person name="Land M."/>
            <person name="Hauser L."/>
            <person name="Chang Y."/>
            <person name="Jeffries C."/>
            <person name="Rohde M."/>
            <person name="Sikorski J."/>
            <person name="Spring S."/>
            <person name="Goker M."/>
            <person name="Detter J."/>
            <person name="Woyke T."/>
            <person name="Bristow J."/>
            <person name="Eisen J."/>
            <person name="Markowitz V."/>
            <person name="Hugenholtz P."/>
            <person name="Kyrpides N."/>
            <person name="Klenk H."/>
        </authorList>
    </citation>
    <scope>NUCLEOTIDE SEQUENCE [LARGE SCALE GENOMIC DNA]</scope>
    <source>
        <strain evidence="8">DSM 12680 / TGB-C1</strain>
    </source>
</reference>
<evidence type="ECO:0000256" key="3">
    <source>
        <dbReference type="ARBA" id="ARBA00022801"/>
    </source>
</evidence>
<dbReference type="KEGG" id="slp:Slip_0706"/>
<dbReference type="SUPFAM" id="SSF118010">
    <property type="entry name" value="TM1457-like"/>
    <property type="match status" value="1"/>
</dbReference>
<dbReference type="eggNOG" id="COG2868">
    <property type="taxonomic scope" value="Bacteria"/>
</dbReference>
<evidence type="ECO:0000256" key="6">
    <source>
        <dbReference type="ARBA" id="ARBA00044538"/>
    </source>
</evidence>
<dbReference type="GO" id="GO:0006508">
    <property type="term" value="P:proteolysis"/>
    <property type="evidence" value="ECO:0007669"/>
    <property type="project" value="UniProtKB-KW"/>
</dbReference>
<dbReference type="GO" id="GO:0042254">
    <property type="term" value="P:ribosome biogenesis"/>
    <property type="evidence" value="ECO:0007669"/>
    <property type="project" value="UniProtKB-KW"/>
</dbReference>
<dbReference type="STRING" id="643648.Slip_0706"/>
<protein>
    <recommendedName>
        <fullName evidence="6">Ribosomal processing cysteine protease Prp</fullName>
    </recommendedName>
</protein>
<dbReference type="RefSeq" id="WP_013174888.1">
    <property type="nucleotide sequence ID" value="NC_014220.1"/>
</dbReference>
<dbReference type="Pfam" id="PF04327">
    <property type="entry name" value="Peptidase_Prp"/>
    <property type="match status" value="1"/>
</dbReference>
<dbReference type="Proteomes" id="UP000000378">
    <property type="component" value="Chromosome"/>
</dbReference>
<dbReference type="InterPro" id="IPR036764">
    <property type="entry name" value="Peptidase_Prp_sf"/>
</dbReference>
<dbReference type="PANTHER" id="PTHR39178:SF1">
    <property type="entry name" value="RIBOSOMAL-PROCESSING CYSTEINE PROTEASE PRP"/>
    <property type="match status" value="1"/>
</dbReference>
<dbReference type="InterPro" id="IPR007422">
    <property type="entry name" value="Peptidase_Prp"/>
</dbReference>
<name>D7CLA1_SYNLT</name>
<keyword evidence="1" id="KW-0690">Ribosome biogenesis</keyword>
<evidence type="ECO:0000313" key="8">
    <source>
        <dbReference type="Proteomes" id="UP000000378"/>
    </source>
</evidence>
<accession>D7CLA1</accession>
<evidence type="ECO:0000313" key="7">
    <source>
        <dbReference type="EMBL" id="ADI01486.1"/>
    </source>
</evidence>
<dbReference type="PANTHER" id="PTHR39178">
    <property type="entry name" value="HYPOTHETICAL RIBOSOME-ASSOCIATED PROTEIN"/>
    <property type="match status" value="1"/>
</dbReference>
<keyword evidence="8" id="KW-1185">Reference proteome</keyword>
<dbReference type="HOGENOM" id="CLU_140910_1_1_9"/>
<keyword evidence="4" id="KW-0788">Thiol protease</keyword>
<comment type="similarity">
    <text evidence="5">Belongs to the Prp family.</text>
</comment>